<evidence type="ECO:0000313" key="2">
    <source>
        <dbReference type="Proteomes" id="UP000224203"/>
    </source>
</evidence>
<sequence>MENKKVEVATKELSPFLLEEIKHALAITWNEENREITRLAERSIYAINDLVGTEVDIETNLGAREMVIQRVRYDYNNALDEFETNYKRQLSRLILQVAIAERKRAENGTETVSKDLQ</sequence>
<dbReference type="EMBL" id="NULI01000313">
    <property type="protein sequence ID" value="PGS63142.1"/>
    <property type="molecule type" value="Genomic_DNA"/>
</dbReference>
<reference evidence="1 2" key="1">
    <citation type="submission" date="2017-09" db="EMBL/GenBank/DDBJ databases">
        <title>Large-scale bioinformatics analysis of Bacillus genomes uncovers conserved roles of natural products in bacterial physiology.</title>
        <authorList>
            <consortium name="Agbiome Team Llc"/>
            <person name="Bleich R.M."/>
            <person name="Grubbs K.J."/>
            <person name="Santa Maria K.C."/>
            <person name="Allen S.E."/>
            <person name="Farag S."/>
            <person name="Shank E.A."/>
            <person name="Bowers A."/>
        </authorList>
    </citation>
    <scope>NUCLEOTIDE SEQUENCE [LARGE SCALE GENOMIC DNA]</scope>
    <source>
        <strain evidence="1 2">AFS041711</strain>
    </source>
</reference>
<proteinExistence type="predicted"/>
<organism evidence="1 2">
    <name type="scientific">Bacillus cereus</name>
    <dbReference type="NCBI Taxonomy" id="1396"/>
    <lineage>
        <taxon>Bacteria</taxon>
        <taxon>Bacillati</taxon>
        <taxon>Bacillota</taxon>
        <taxon>Bacilli</taxon>
        <taxon>Bacillales</taxon>
        <taxon>Bacillaceae</taxon>
        <taxon>Bacillus</taxon>
        <taxon>Bacillus cereus group</taxon>
    </lineage>
</organism>
<protein>
    <submittedName>
        <fullName evidence="1">Uncharacterized protein</fullName>
    </submittedName>
</protein>
<name>A0A9X7GSR6_BACCE</name>
<dbReference type="Proteomes" id="UP000224203">
    <property type="component" value="Unassembled WGS sequence"/>
</dbReference>
<dbReference type="RefSeq" id="WP_098783814.1">
    <property type="nucleotide sequence ID" value="NZ_NULI01000313.1"/>
</dbReference>
<dbReference type="AlphaFoldDB" id="A0A9X7GSR6"/>
<gene>
    <name evidence="1" type="ORF">COC69_31785</name>
</gene>
<comment type="caution">
    <text evidence="1">The sequence shown here is derived from an EMBL/GenBank/DDBJ whole genome shotgun (WGS) entry which is preliminary data.</text>
</comment>
<accession>A0A9X7GSR6</accession>
<evidence type="ECO:0000313" key="1">
    <source>
        <dbReference type="EMBL" id="PGS63142.1"/>
    </source>
</evidence>